<reference evidence="2" key="2">
    <citation type="submission" date="2020-11" db="EMBL/GenBank/DDBJ databases">
        <authorList>
            <consortium name="DOE Joint Genome Institute"/>
            <person name="Kuo A."/>
            <person name="Miyauchi S."/>
            <person name="Kiss E."/>
            <person name="Drula E."/>
            <person name="Kohler A."/>
            <person name="Sanchez-Garcia M."/>
            <person name="Andreopoulos B."/>
            <person name="Barry K.W."/>
            <person name="Bonito G."/>
            <person name="Buee M."/>
            <person name="Carver A."/>
            <person name="Chen C."/>
            <person name="Cichocki N."/>
            <person name="Clum A."/>
            <person name="Culley D."/>
            <person name="Crous P.W."/>
            <person name="Fauchery L."/>
            <person name="Girlanda M."/>
            <person name="Hayes R."/>
            <person name="Keri Z."/>
            <person name="Labutti K."/>
            <person name="Lipzen A."/>
            <person name="Lombard V."/>
            <person name="Magnuson J."/>
            <person name="Maillard F."/>
            <person name="Morin E."/>
            <person name="Murat C."/>
            <person name="Nolan M."/>
            <person name="Ohm R."/>
            <person name="Pangilinan J."/>
            <person name="Pereira M."/>
            <person name="Perotto S."/>
            <person name="Peter M."/>
            <person name="Riley R."/>
            <person name="Sitrit Y."/>
            <person name="Stielow B."/>
            <person name="Szollosi G."/>
            <person name="Zifcakova L."/>
            <person name="Stursova M."/>
            <person name="Spatafora J.W."/>
            <person name="Tedersoo L."/>
            <person name="Vaario L.-M."/>
            <person name="Yamada A."/>
            <person name="Yan M."/>
            <person name="Wang P."/>
            <person name="Xu J."/>
            <person name="Bruns T."/>
            <person name="Baldrian P."/>
            <person name="Vilgalys R."/>
            <person name="Henrissat B."/>
            <person name="Grigoriev I.V."/>
            <person name="Hibbett D."/>
            <person name="Nagy L.G."/>
            <person name="Martin F.M."/>
        </authorList>
    </citation>
    <scope>NUCLEOTIDE SEQUENCE</scope>
    <source>
        <strain evidence="2">UH-Tt-Lm1</strain>
    </source>
</reference>
<proteinExistence type="predicted"/>
<evidence type="ECO:0000256" key="1">
    <source>
        <dbReference type="SAM" id="MobiDB-lite"/>
    </source>
</evidence>
<comment type="caution">
    <text evidence="2">The sequence shown here is derived from an EMBL/GenBank/DDBJ whole genome shotgun (WGS) entry which is preliminary data.</text>
</comment>
<protein>
    <submittedName>
        <fullName evidence="2">Uncharacterized protein</fullName>
    </submittedName>
</protein>
<sequence length="243" mass="27478">MFSRSFISLDHVFLDLNLLRLSSNSDNLPIDLVQRSHSAMRIGKDFRACCFSTVDRQEDLSLVRTWPCLDPCYSSILGNSNLGIGKRLRPCATMAQVVDALDLAAHRVISMDTLEFDGASPSDTTISAWPADLMYWVVTARHHIQIRTRKQALWHPLLPPYPRPQDVRDIDIKEGVWRIPKLCGDSAPWASTRQRTPSLATSERSSRRISSRPFSVEVLRQDVPRAPLCWREDLSASSPGNRP</sequence>
<dbReference type="Proteomes" id="UP000736335">
    <property type="component" value="Unassembled WGS sequence"/>
</dbReference>
<gene>
    <name evidence="2" type="ORF">BJ322DRAFT_656902</name>
</gene>
<name>A0A9P6HLK6_9AGAM</name>
<keyword evidence="3" id="KW-1185">Reference proteome</keyword>
<feature type="compositionally biased region" description="Polar residues" evidence="1">
    <location>
        <begin position="189"/>
        <end position="201"/>
    </location>
</feature>
<dbReference type="AlphaFoldDB" id="A0A9P6HLK6"/>
<feature type="region of interest" description="Disordered" evidence="1">
    <location>
        <begin position="188"/>
        <end position="210"/>
    </location>
</feature>
<reference evidence="2" key="1">
    <citation type="journal article" date="2020" name="Nat. Commun.">
        <title>Large-scale genome sequencing of mycorrhizal fungi provides insights into the early evolution of symbiotic traits.</title>
        <authorList>
            <person name="Miyauchi S."/>
            <person name="Kiss E."/>
            <person name="Kuo A."/>
            <person name="Drula E."/>
            <person name="Kohler A."/>
            <person name="Sanchez-Garcia M."/>
            <person name="Morin E."/>
            <person name="Andreopoulos B."/>
            <person name="Barry K.W."/>
            <person name="Bonito G."/>
            <person name="Buee M."/>
            <person name="Carver A."/>
            <person name="Chen C."/>
            <person name="Cichocki N."/>
            <person name="Clum A."/>
            <person name="Culley D."/>
            <person name="Crous P.W."/>
            <person name="Fauchery L."/>
            <person name="Girlanda M."/>
            <person name="Hayes R.D."/>
            <person name="Keri Z."/>
            <person name="LaButti K."/>
            <person name="Lipzen A."/>
            <person name="Lombard V."/>
            <person name="Magnuson J."/>
            <person name="Maillard F."/>
            <person name="Murat C."/>
            <person name="Nolan M."/>
            <person name="Ohm R.A."/>
            <person name="Pangilinan J."/>
            <person name="Pereira M.F."/>
            <person name="Perotto S."/>
            <person name="Peter M."/>
            <person name="Pfister S."/>
            <person name="Riley R."/>
            <person name="Sitrit Y."/>
            <person name="Stielow J.B."/>
            <person name="Szollosi G."/>
            <person name="Zifcakova L."/>
            <person name="Stursova M."/>
            <person name="Spatafora J.W."/>
            <person name="Tedersoo L."/>
            <person name="Vaario L.M."/>
            <person name="Yamada A."/>
            <person name="Yan M."/>
            <person name="Wang P."/>
            <person name="Xu J."/>
            <person name="Bruns T."/>
            <person name="Baldrian P."/>
            <person name="Vilgalys R."/>
            <person name="Dunand C."/>
            <person name="Henrissat B."/>
            <person name="Grigoriev I.V."/>
            <person name="Hibbett D."/>
            <person name="Nagy L.G."/>
            <person name="Martin F.M."/>
        </authorList>
    </citation>
    <scope>NUCLEOTIDE SEQUENCE</scope>
    <source>
        <strain evidence="2">UH-Tt-Lm1</strain>
    </source>
</reference>
<evidence type="ECO:0000313" key="3">
    <source>
        <dbReference type="Proteomes" id="UP000736335"/>
    </source>
</evidence>
<organism evidence="2 3">
    <name type="scientific">Thelephora terrestris</name>
    <dbReference type="NCBI Taxonomy" id="56493"/>
    <lineage>
        <taxon>Eukaryota</taxon>
        <taxon>Fungi</taxon>
        <taxon>Dikarya</taxon>
        <taxon>Basidiomycota</taxon>
        <taxon>Agaricomycotina</taxon>
        <taxon>Agaricomycetes</taxon>
        <taxon>Thelephorales</taxon>
        <taxon>Thelephoraceae</taxon>
        <taxon>Thelephora</taxon>
    </lineage>
</organism>
<evidence type="ECO:0000313" key="2">
    <source>
        <dbReference type="EMBL" id="KAF9788726.1"/>
    </source>
</evidence>
<accession>A0A9P6HLK6</accession>
<dbReference type="EMBL" id="WIUZ02000004">
    <property type="protein sequence ID" value="KAF9788726.1"/>
    <property type="molecule type" value="Genomic_DNA"/>
</dbReference>